<feature type="binding site" evidence="6">
    <location>
        <position position="154"/>
    </location>
    <ligand>
        <name>FMN</name>
        <dbReference type="ChEBI" id="CHEBI:58210"/>
    </ligand>
</feature>
<evidence type="ECO:0000256" key="2">
    <source>
        <dbReference type="ARBA" id="ARBA00022643"/>
    </source>
</evidence>
<dbReference type="GO" id="GO:0004497">
    <property type="term" value="F:monooxygenase activity"/>
    <property type="evidence" value="ECO:0007669"/>
    <property type="project" value="UniProtKB-KW"/>
</dbReference>
<name>A0A261SBB0_9BORD</name>
<dbReference type="PANTHER" id="PTHR30011:SF16">
    <property type="entry name" value="C2H2 FINGER DOMAIN TRANSCRIPTION FACTOR (EUROFUNG)-RELATED"/>
    <property type="match status" value="1"/>
</dbReference>
<comment type="caution">
    <text evidence="9">The sequence shown here is derived from an EMBL/GenBank/DDBJ whole genome shotgun (WGS) entry which is preliminary data.</text>
</comment>
<organism evidence="9 10">
    <name type="scientific">Bordetella genomosp. 10</name>
    <dbReference type="NCBI Taxonomy" id="1416804"/>
    <lineage>
        <taxon>Bacteria</taxon>
        <taxon>Pseudomonadati</taxon>
        <taxon>Pseudomonadota</taxon>
        <taxon>Betaproteobacteria</taxon>
        <taxon>Burkholderiales</taxon>
        <taxon>Alcaligenaceae</taxon>
        <taxon>Bordetella</taxon>
    </lineage>
</organism>
<feature type="binding site" evidence="6">
    <location>
        <position position="104"/>
    </location>
    <ligand>
        <name>FMN</name>
        <dbReference type="ChEBI" id="CHEBI:58210"/>
    </ligand>
</feature>
<evidence type="ECO:0000313" key="9">
    <source>
        <dbReference type="EMBL" id="OZI34646.1"/>
    </source>
</evidence>
<dbReference type="OrthoDB" id="4505903at2"/>
<evidence type="ECO:0000313" key="10">
    <source>
        <dbReference type="Proteomes" id="UP000216020"/>
    </source>
</evidence>
<keyword evidence="2 6" id="KW-0288">FMN</keyword>
<dbReference type="InterPro" id="IPR051260">
    <property type="entry name" value="Diverse_substr_monoxygenases"/>
</dbReference>
<evidence type="ECO:0000256" key="7">
    <source>
        <dbReference type="SAM" id="MobiDB-lite"/>
    </source>
</evidence>
<dbReference type="InterPro" id="IPR016215">
    <property type="entry name" value="NTA_MOA"/>
</dbReference>
<feature type="binding site" evidence="6">
    <location>
        <position position="229"/>
    </location>
    <ligand>
        <name>FMN</name>
        <dbReference type="ChEBI" id="CHEBI:58210"/>
    </ligand>
</feature>
<dbReference type="InterPro" id="IPR011251">
    <property type="entry name" value="Luciferase-like_dom"/>
</dbReference>
<feature type="binding site" evidence="6">
    <location>
        <position position="58"/>
    </location>
    <ligand>
        <name>FMN</name>
        <dbReference type="ChEBI" id="CHEBI:58210"/>
    </ligand>
</feature>
<dbReference type="PIRSF" id="PIRSF000337">
    <property type="entry name" value="NTA_MOA"/>
    <property type="match status" value="1"/>
</dbReference>
<feature type="binding site" evidence="6">
    <location>
        <position position="158"/>
    </location>
    <ligand>
        <name>FMN</name>
        <dbReference type="ChEBI" id="CHEBI:58210"/>
    </ligand>
</feature>
<protein>
    <submittedName>
        <fullName evidence="9">5,10-methylene tetrahydromethanopterin reductase</fullName>
    </submittedName>
</protein>
<gene>
    <name evidence="9" type="ORF">CAL29_14230</name>
</gene>
<accession>A0A261SBB0</accession>
<dbReference type="Pfam" id="PF00296">
    <property type="entry name" value="Bac_luciferase"/>
    <property type="match status" value="1"/>
</dbReference>
<dbReference type="EMBL" id="NEVM01000002">
    <property type="protein sequence ID" value="OZI34646.1"/>
    <property type="molecule type" value="Genomic_DNA"/>
</dbReference>
<dbReference type="InterPro" id="IPR036661">
    <property type="entry name" value="Luciferase-like_sf"/>
</dbReference>
<evidence type="ECO:0000256" key="1">
    <source>
        <dbReference type="ARBA" id="ARBA00022630"/>
    </source>
</evidence>
<keyword evidence="3" id="KW-0560">Oxidoreductase</keyword>
<evidence type="ECO:0000256" key="6">
    <source>
        <dbReference type="PIRSR" id="PIRSR000337-1"/>
    </source>
</evidence>
<feature type="domain" description="Luciferase-like" evidence="8">
    <location>
        <begin position="11"/>
        <end position="392"/>
    </location>
</feature>
<dbReference type="Proteomes" id="UP000216020">
    <property type="component" value="Unassembled WGS sequence"/>
</dbReference>
<keyword evidence="4" id="KW-0503">Monooxygenase</keyword>
<evidence type="ECO:0000256" key="5">
    <source>
        <dbReference type="ARBA" id="ARBA00033748"/>
    </source>
</evidence>
<evidence type="ECO:0000256" key="4">
    <source>
        <dbReference type="ARBA" id="ARBA00023033"/>
    </source>
</evidence>
<keyword evidence="1 6" id="KW-0285">Flavoprotein</keyword>
<feature type="binding site" evidence="6">
    <location>
        <position position="230"/>
    </location>
    <ligand>
        <name>FMN</name>
        <dbReference type="ChEBI" id="CHEBI:58210"/>
    </ligand>
</feature>
<dbReference type="Gene3D" id="3.20.20.30">
    <property type="entry name" value="Luciferase-like domain"/>
    <property type="match status" value="1"/>
</dbReference>
<dbReference type="SUPFAM" id="SSF51679">
    <property type="entry name" value="Bacterial luciferase-like"/>
    <property type="match status" value="1"/>
</dbReference>
<dbReference type="PANTHER" id="PTHR30011">
    <property type="entry name" value="ALKANESULFONATE MONOOXYGENASE-RELATED"/>
    <property type="match status" value="1"/>
</dbReference>
<dbReference type="RefSeq" id="WP_094853636.1">
    <property type="nucleotide sequence ID" value="NZ_NEVM01000002.1"/>
</dbReference>
<evidence type="ECO:0000256" key="3">
    <source>
        <dbReference type="ARBA" id="ARBA00023002"/>
    </source>
</evidence>
<sequence>MSNEIRINAFLTFAPTHLSPGLWAHPNDRSLEYNTLSLWTELARTAERGGYDALFFADGISQYDVYGGSNASGVRLGLQFPRLDPLLLISAMAQATQHLGFAVTSSVTYETPYLFARRMSTLDHLSQGRIGWNIVTSFGDSGARAIGQEKARPHDERYDLADEYLDVVYRLWEQSWEEGAALRDAREVVFADPAKVHEIRHEGRFFSMQGVHYSEPSPQRTPLLYQAGSSNRGKDFAALHAECVFLSAPSPGIVKRDIADIRRRAEILGRDPRSILFFSLATVVVAPTSAMAQEKWLDLQRHVSLEGALALFSRWTGVDLSTYDPDAPLRYARTEGMQSTIEGFTVADPDRVWTIRELALHNAIGGKGPVFVGSPTEVADALQRWKDEAGVDGFNLSHALMPGTHEDFVDLVVPELRRRGVYKQAYGSGTLREKLFGTGKALLPEPHPAARHRAASRNPVEPETHA</sequence>
<comment type="similarity">
    <text evidence="5">Belongs to the NtaA/SnaA/DszA monooxygenase family.</text>
</comment>
<evidence type="ECO:0000259" key="8">
    <source>
        <dbReference type="Pfam" id="PF00296"/>
    </source>
</evidence>
<dbReference type="GO" id="GO:0016705">
    <property type="term" value="F:oxidoreductase activity, acting on paired donors, with incorporation or reduction of molecular oxygen"/>
    <property type="evidence" value="ECO:0007669"/>
    <property type="project" value="InterPro"/>
</dbReference>
<feature type="region of interest" description="Disordered" evidence="7">
    <location>
        <begin position="441"/>
        <end position="466"/>
    </location>
</feature>
<reference evidence="10" key="1">
    <citation type="submission" date="2017-05" db="EMBL/GenBank/DDBJ databases">
        <title>Complete and WGS of Bordetella genogroups.</title>
        <authorList>
            <person name="Spilker T."/>
            <person name="Lipuma J."/>
        </authorList>
    </citation>
    <scope>NUCLEOTIDE SEQUENCE [LARGE SCALE GENOMIC DNA]</scope>
    <source>
        <strain evidence="10">AU16122</strain>
    </source>
</reference>
<keyword evidence="10" id="KW-1185">Reference proteome</keyword>
<dbReference type="NCBIfam" id="TIGR03860">
    <property type="entry name" value="FMN_nitrolo"/>
    <property type="match status" value="1"/>
</dbReference>
<dbReference type="AlphaFoldDB" id="A0A261SBB0"/>
<proteinExistence type="inferred from homology"/>